<feature type="binding site" evidence="7">
    <location>
        <position position="393"/>
    </location>
    <ligand>
        <name>Zn(2+)</name>
        <dbReference type="ChEBI" id="CHEBI:29105"/>
        <label>1</label>
        <note>catalytic</note>
    </ligand>
</feature>
<evidence type="ECO:0000313" key="11">
    <source>
        <dbReference type="EMBL" id="QTH20587.1"/>
    </source>
</evidence>
<feature type="binding site" evidence="6">
    <location>
        <position position="528"/>
    </location>
    <ligand>
        <name>chloride</name>
        <dbReference type="ChEBI" id="CHEBI:17996"/>
        <label>1</label>
    </ligand>
</feature>
<dbReference type="GO" id="GO:0006508">
    <property type="term" value="P:proteolysis"/>
    <property type="evidence" value="ECO:0007669"/>
    <property type="project" value="InterPro"/>
</dbReference>
<evidence type="ECO:0000256" key="4">
    <source>
        <dbReference type="PIRSR" id="PIRSR601548-1"/>
    </source>
</evidence>
<evidence type="ECO:0000256" key="6">
    <source>
        <dbReference type="PIRSR" id="PIRSR601548-2"/>
    </source>
</evidence>
<name>A0A975D0B8_9SPHN</name>
<dbReference type="PANTHER" id="PTHR10514:SF27">
    <property type="entry name" value="ANGIOTENSIN-CONVERTING ENZYME"/>
    <property type="match status" value="1"/>
</dbReference>
<evidence type="ECO:0000256" key="7">
    <source>
        <dbReference type="PIRSR" id="PIRSR601548-3"/>
    </source>
</evidence>
<evidence type="ECO:0000256" key="5">
    <source>
        <dbReference type="PIRSR" id="PIRSR601548-11"/>
    </source>
</evidence>
<feature type="chain" id="PRO_5037330952" evidence="10">
    <location>
        <begin position="26"/>
        <end position="620"/>
    </location>
</feature>
<dbReference type="PRINTS" id="PR00791">
    <property type="entry name" value="PEPDIPTASEA"/>
</dbReference>
<dbReference type="Proteomes" id="UP000664914">
    <property type="component" value="Chromosome"/>
</dbReference>
<dbReference type="GO" id="GO:0008237">
    <property type="term" value="F:metallopeptidase activity"/>
    <property type="evidence" value="ECO:0007669"/>
    <property type="project" value="InterPro"/>
</dbReference>
<evidence type="ECO:0000256" key="1">
    <source>
        <dbReference type="ARBA" id="ARBA00022729"/>
    </source>
</evidence>
<evidence type="ECO:0000256" key="3">
    <source>
        <dbReference type="ARBA" id="ARBA00023180"/>
    </source>
</evidence>
<feature type="binding site" evidence="7">
    <location>
        <position position="417"/>
    </location>
    <ligand>
        <name>Zn(2+)</name>
        <dbReference type="ChEBI" id="CHEBI:29105"/>
        <label>1</label>
        <note>catalytic</note>
    </ligand>
</feature>
<dbReference type="Gene3D" id="1.10.1370.30">
    <property type="match status" value="2"/>
</dbReference>
<evidence type="ECO:0000313" key="12">
    <source>
        <dbReference type="Proteomes" id="UP000664914"/>
    </source>
</evidence>
<evidence type="ECO:0000256" key="2">
    <source>
        <dbReference type="ARBA" id="ARBA00023157"/>
    </source>
</evidence>
<dbReference type="RefSeq" id="WP_208632191.1">
    <property type="nucleotide sequence ID" value="NZ_CP059319.1"/>
</dbReference>
<feature type="active site" description="Proton acceptor 2" evidence="5">
    <location>
        <position position="390"/>
    </location>
</feature>
<feature type="binding site" evidence="9">
    <location>
        <position position="389"/>
    </location>
    <ligand>
        <name>Zn(2+)</name>
        <dbReference type="ChEBI" id="CHEBI:29105"/>
        <label>2</label>
        <note>catalytic</note>
    </ligand>
</feature>
<evidence type="ECO:0000256" key="10">
    <source>
        <dbReference type="SAM" id="SignalP"/>
    </source>
</evidence>
<keyword evidence="7" id="KW-0862">Zinc</keyword>
<dbReference type="CDD" id="cd06461">
    <property type="entry name" value="M2_ACE"/>
    <property type="match status" value="1"/>
</dbReference>
<feature type="binding site" evidence="7">
    <location>
        <position position="389"/>
    </location>
    <ligand>
        <name>Zn(2+)</name>
        <dbReference type="ChEBI" id="CHEBI:29105"/>
        <label>1</label>
        <note>catalytic</note>
    </ligand>
</feature>
<evidence type="ECO:0000256" key="8">
    <source>
        <dbReference type="PIRSR" id="PIRSR601548-4"/>
    </source>
</evidence>
<dbReference type="InterPro" id="IPR001548">
    <property type="entry name" value="Peptidase_M2"/>
</dbReference>
<keyword evidence="1 10" id="KW-0732">Signal</keyword>
<feature type="disulfide bond" evidence="8">
    <location>
        <begin position="358"/>
        <end position="376"/>
    </location>
</feature>
<keyword evidence="2 8" id="KW-1015">Disulfide bond</keyword>
<reference evidence="11" key="2">
    <citation type="submission" date="2021-04" db="EMBL/GenBank/DDBJ databases">
        <title>Isolation and genomic analysis of the ibuprofen-degrading bacterium Sphingomonas strain MPO218.</title>
        <authorList>
            <person name="Aulestia M."/>
            <person name="Flores A."/>
            <person name="Mangas E.L."/>
            <person name="Perez-Pulido A.J."/>
            <person name="Santero E."/>
            <person name="Camacho E.M."/>
        </authorList>
    </citation>
    <scope>NUCLEOTIDE SEQUENCE</scope>
    <source>
        <strain evidence="11">MPO218</strain>
    </source>
</reference>
<dbReference type="EMBL" id="CP059319">
    <property type="protein sequence ID" value="QTH20587.1"/>
    <property type="molecule type" value="Genomic_DNA"/>
</dbReference>
<gene>
    <name evidence="11" type="ORF">HRJ34_19930</name>
</gene>
<evidence type="ECO:0000256" key="9">
    <source>
        <dbReference type="PIRSR" id="PIRSR601548-8"/>
    </source>
</evidence>
<protein>
    <submittedName>
        <fullName evidence="11">M2 family metallopeptidase</fullName>
    </submittedName>
</protein>
<sequence>MKLSIKAATSALALAALLATAPALAEEQQPVAATAANASAAAPTTAEADAFVADAEKQLADLGIYGAQVAWINATYITDDTDAVNARVGAEFTEMQVRYASGAARFDGLKGLSYDTRRKLDILKQSIVLPAPATPGAAKELNDLATRLQSAYGKGKGTLRGEEINGSDIEAAMGTNRNPAELKEMWVSWHDNVGKPMRGDYAKLVEIANKGAVDLGYKDLGAMWRAGYDMPADDFAKMMDRLWTQVKPLYDALHCYTRTKLNEKYGDAVQAKTGPIRADLLGNMWAQEWGNIYDIVAPKGAGDLGFDIGDLLVAKQYDPVKMVKAGEGFYTSLGFDKLPDSFWARSQITKPRDREVVCHASAWDIDNVDDLRIKMCTKVNSDDFVTIHHELGHNFYQRAYNKQPYLYLNGANDGFHEAIGDFIALSVTPDYLVRIGLLDPTKVPSADKDIGLLLRQAMDKVAFLPFGLLMDKWRWGVFSGQISPASYNKAWTDLRLQYQGIVPPEARDEGDFDPGAKYHIPGNTPYARYFLARILQFQFYKAACEQAGWKGPLHRCSFYGNKEVGAKLDAMLKMGASKPWPDALQAFTGSREIDGSAMIAYFKPLMTWLEKQNKGQRCGW</sequence>
<accession>A0A975D0B8</accession>
<dbReference type="PANTHER" id="PTHR10514">
    <property type="entry name" value="ANGIOTENSIN-CONVERTING ENZYME"/>
    <property type="match status" value="1"/>
</dbReference>
<dbReference type="AlphaFoldDB" id="A0A975D0B8"/>
<organism evidence="11 12">
    <name type="scientific">Rhizorhabdus wittichii</name>
    <dbReference type="NCBI Taxonomy" id="160791"/>
    <lineage>
        <taxon>Bacteria</taxon>
        <taxon>Pseudomonadati</taxon>
        <taxon>Pseudomonadota</taxon>
        <taxon>Alphaproteobacteria</taxon>
        <taxon>Sphingomonadales</taxon>
        <taxon>Sphingomonadaceae</taxon>
        <taxon>Rhizorhabdus</taxon>
    </lineage>
</organism>
<feature type="binding site" evidence="9">
    <location>
        <position position="393"/>
    </location>
    <ligand>
        <name>Zn(2+)</name>
        <dbReference type="ChEBI" id="CHEBI:29105"/>
        <label>2</label>
        <note>catalytic</note>
    </ligand>
</feature>
<keyword evidence="7" id="KW-0479">Metal-binding</keyword>
<dbReference type="GO" id="GO:0008241">
    <property type="term" value="F:peptidyl-dipeptidase activity"/>
    <property type="evidence" value="ECO:0007669"/>
    <property type="project" value="InterPro"/>
</dbReference>
<dbReference type="GO" id="GO:0016020">
    <property type="term" value="C:membrane"/>
    <property type="evidence" value="ECO:0007669"/>
    <property type="project" value="InterPro"/>
</dbReference>
<feature type="disulfide bond" evidence="8">
    <location>
        <begin position="544"/>
        <end position="556"/>
    </location>
</feature>
<keyword evidence="3" id="KW-0325">Glycoprotein</keyword>
<feature type="signal peptide" evidence="10">
    <location>
        <begin position="1"/>
        <end position="25"/>
    </location>
</feature>
<dbReference type="PROSITE" id="PS52011">
    <property type="entry name" value="PEPTIDASE_M2"/>
    <property type="match status" value="1"/>
</dbReference>
<reference evidence="11" key="1">
    <citation type="submission" date="2020-07" db="EMBL/GenBank/DDBJ databases">
        <authorList>
            <person name="Camacho E."/>
        </authorList>
    </citation>
    <scope>NUCLEOTIDE SEQUENCE</scope>
    <source>
        <strain evidence="11">MPO218</strain>
    </source>
</reference>
<proteinExistence type="predicted"/>
<dbReference type="SUPFAM" id="SSF55486">
    <property type="entry name" value="Metalloproteases ('zincins'), catalytic domain"/>
    <property type="match status" value="1"/>
</dbReference>
<feature type="active site" description="Proton acceptor 1" evidence="4">
    <location>
        <position position="390"/>
    </location>
</feature>
<dbReference type="Pfam" id="PF01401">
    <property type="entry name" value="Peptidase_M2"/>
    <property type="match status" value="1"/>
</dbReference>
<feature type="active site" description="Proton donor 1" evidence="4">
    <location>
        <position position="519"/>
    </location>
</feature>
<feature type="active site" description="Proton donor 2" evidence="5">
    <location>
        <position position="519"/>
    </location>
</feature>
<feature type="binding site" evidence="9">
    <location>
        <position position="417"/>
    </location>
    <ligand>
        <name>Zn(2+)</name>
        <dbReference type="ChEBI" id="CHEBI:29105"/>
        <label>2</label>
        <note>catalytic</note>
    </ligand>
</feature>
<dbReference type="FunFam" id="1.10.1370.30:FF:000005">
    <property type="entry name" value="Angiotensin-converting enzyme"/>
    <property type="match status" value="1"/>
</dbReference>
<feature type="binding site" evidence="6">
    <location>
        <position position="228"/>
    </location>
    <ligand>
        <name>chloride</name>
        <dbReference type="ChEBI" id="CHEBI:17996"/>
        <label>1</label>
    </ligand>
</feature>